<evidence type="ECO:0000313" key="3">
    <source>
        <dbReference type="Proteomes" id="UP000177396"/>
    </source>
</evidence>
<dbReference type="CDD" id="cd02440">
    <property type="entry name" value="AdoMet_MTases"/>
    <property type="match status" value="1"/>
</dbReference>
<dbReference type="AlphaFoldDB" id="A0A1F5YIG3"/>
<dbReference type="Proteomes" id="UP000177396">
    <property type="component" value="Unassembled WGS sequence"/>
</dbReference>
<evidence type="ECO:0000259" key="1">
    <source>
        <dbReference type="Pfam" id="PF08241"/>
    </source>
</evidence>
<dbReference type="PANTHER" id="PTHR43591:SF24">
    <property type="entry name" value="2-METHOXY-6-POLYPRENYL-1,4-BENZOQUINOL METHYLASE, MITOCHONDRIAL"/>
    <property type="match status" value="1"/>
</dbReference>
<dbReference type="PANTHER" id="PTHR43591">
    <property type="entry name" value="METHYLTRANSFERASE"/>
    <property type="match status" value="1"/>
</dbReference>
<dbReference type="Gene3D" id="3.40.50.150">
    <property type="entry name" value="Vaccinia Virus protein VP39"/>
    <property type="match status" value="1"/>
</dbReference>
<accession>A0A1F5YIG3</accession>
<reference evidence="2 3" key="1">
    <citation type="journal article" date="2016" name="Nat. Commun.">
        <title>Thousands of microbial genomes shed light on interconnected biogeochemical processes in an aquifer system.</title>
        <authorList>
            <person name="Anantharaman K."/>
            <person name="Brown C.T."/>
            <person name="Hug L.A."/>
            <person name="Sharon I."/>
            <person name="Castelle C.J."/>
            <person name="Probst A.J."/>
            <person name="Thomas B.C."/>
            <person name="Singh A."/>
            <person name="Wilkins M.J."/>
            <person name="Karaoz U."/>
            <person name="Brodie E.L."/>
            <person name="Williams K.H."/>
            <person name="Hubbard S.S."/>
            <person name="Banfield J.F."/>
        </authorList>
    </citation>
    <scope>NUCLEOTIDE SEQUENCE [LARGE SCALE GENOMIC DNA]</scope>
</reference>
<name>A0A1F5YIG3_9BACT</name>
<dbReference type="InterPro" id="IPR029063">
    <property type="entry name" value="SAM-dependent_MTases_sf"/>
</dbReference>
<dbReference type="Pfam" id="PF08241">
    <property type="entry name" value="Methyltransf_11"/>
    <property type="match status" value="1"/>
</dbReference>
<sequence>MDVNKNNHYLSEFSLARYLKLMAKKFPQFYETFWFDRPKTLSVINKMTKMPTDFEGKEKGGRGDSYMEAQRDPLVRIVGINKLLSLAVSSQDLVKLSHTYKILDVLGGDGTIARAYSLLMKERANHLLILTGDIAEDMIINALKYGLPAIRQPAQYLFLKDNSFDAVIIAYGTHHIPESQRLRVFKEAQRVLKPKGKIIIHDFEKNSPIELWFHEVVDKYSTTGHKYSHFSKAKLRIYLKNSGFKNIKIFQMYDPFVISDSNKQNSYNRLMDYVLNMYGLEKLKVNRSLLEVRERISHLIRKYIHYDSFPPDFIKENTYWRKTLSFYQQNGRFVAEMPRIALVAIGQK</sequence>
<comment type="caution">
    <text evidence="2">The sequence shown here is derived from an EMBL/GenBank/DDBJ whole genome shotgun (WGS) entry which is preliminary data.</text>
</comment>
<dbReference type="InterPro" id="IPR013216">
    <property type="entry name" value="Methyltransf_11"/>
</dbReference>
<feature type="domain" description="Methyltransferase type 11" evidence="1">
    <location>
        <begin position="108"/>
        <end position="200"/>
    </location>
</feature>
<dbReference type="GO" id="GO:0008757">
    <property type="term" value="F:S-adenosylmethionine-dependent methyltransferase activity"/>
    <property type="evidence" value="ECO:0007669"/>
    <property type="project" value="InterPro"/>
</dbReference>
<proteinExistence type="predicted"/>
<dbReference type="EMBL" id="MFJB01000040">
    <property type="protein sequence ID" value="OGF99998.1"/>
    <property type="molecule type" value="Genomic_DNA"/>
</dbReference>
<dbReference type="SUPFAM" id="SSF53335">
    <property type="entry name" value="S-adenosyl-L-methionine-dependent methyltransferases"/>
    <property type="match status" value="1"/>
</dbReference>
<protein>
    <recommendedName>
        <fullName evidence="1">Methyltransferase type 11 domain-containing protein</fullName>
    </recommendedName>
</protein>
<gene>
    <name evidence="2" type="ORF">A2153_00615</name>
</gene>
<evidence type="ECO:0000313" key="2">
    <source>
        <dbReference type="EMBL" id="OGF99998.1"/>
    </source>
</evidence>
<organism evidence="2 3">
    <name type="scientific">Candidatus Gottesmanbacteria bacterium RBG_16_38_7b</name>
    <dbReference type="NCBI Taxonomy" id="1798372"/>
    <lineage>
        <taxon>Bacteria</taxon>
        <taxon>Candidatus Gottesmaniibacteriota</taxon>
    </lineage>
</organism>